<keyword evidence="9 10" id="KW-0413">Isomerase</keyword>
<keyword evidence="7 10" id="KW-0697">Rotamase</keyword>
<evidence type="ECO:0000259" key="14">
    <source>
        <dbReference type="PROSITE" id="PS50222"/>
    </source>
</evidence>
<evidence type="ECO:0000256" key="3">
    <source>
        <dbReference type="ARBA" id="ARBA00022729"/>
    </source>
</evidence>
<feature type="signal peptide" evidence="12">
    <location>
        <begin position="1"/>
        <end position="20"/>
    </location>
</feature>
<feature type="compositionally biased region" description="Low complexity" evidence="11">
    <location>
        <begin position="225"/>
        <end position="235"/>
    </location>
</feature>
<feature type="domain" description="EF-hand" evidence="14">
    <location>
        <begin position="182"/>
        <end position="217"/>
    </location>
</feature>
<dbReference type="InterPro" id="IPR002048">
    <property type="entry name" value="EF_hand_dom"/>
</dbReference>
<gene>
    <name evidence="15" type="ORF">ACHAXA_007542</name>
</gene>
<dbReference type="Gene3D" id="3.10.50.40">
    <property type="match status" value="1"/>
</dbReference>
<accession>A0ABD3SRN9</accession>
<dbReference type="Pfam" id="PF00254">
    <property type="entry name" value="FKBP_C"/>
    <property type="match status" value="1"/>
</dbReference>
<keyword evidence="16" id="KW-1185">Reference proteome</keyword>
<protein>
    <recommendedName>
        <fullName evidence="2 10">peptidylprolyl isomerase</fullName>
        <ecNumber evidence="2 10">5.2.1.8</ecNumber>
    </recommendedName>
</protein>
<feature type="domain" description="EF-hand" evidence="14">
    <location>
        <begin position="233"/>
        <end position="268"/>
    </location>
</feature>
<dbReference type="PROSITE" id="PS50059">
    <property type="entry name" value="FKBP_PPIASE"/>
    <property type="match status" value="1"/>
</dbReference>
<comment type="caution">
    <text evidence="15">The sequence shown here is derived from an EMBL/GenBank/DDBJ whole genome shotgun (WGS) entry which is preliminary data.</text>
</comment>
<dbReference type="InterPro" id="IPR001179">
    <property type="entry name" value="PPIase_FKBP_dom"/>
</dbReference>
<evidence type="ECO:0000313" key="15">
    <source>
        <dbReference type="EMBL" id="KAL3827035.1"/>
    </source>
</evidence>
<dbReference type="CDD" id="cd00051">
    <property type="entry name" value="EFh"/>
    <property type="match status" value="1"/>
</dbReference>
<feature type="domain" description="PPIase FKBP-type" evidence="13">
    <location>
        <begin position="52"/>
        <end position="151"/>
    </location>
</feature>
<dbReference type="AlphaFoldDB" id="A0ABD3SRN9"/>
<feature type="region of interest" description="Disordered" evidence="11">
    <location>
        <begin position="198"/>
        <end position="239"/>
    </location>
</feature>
<evidence type="ECO:0000256" key="10">
    <source>
        <dbReference type="PROSITE-ProRule" id="PRU00277"/>
    </source>
</evidence>
<proteinExistence type="predicted"/>
<evidence type="ECO:0000256" key="4">
    <source>
        <dbReference type="ARBA" id="ARBA00022737"/>
    </source>
</evidence>
<evidence type="ECO:0000313" key="16">
    <source>
        <dbReference type="Proteomes" id="UP001530377"/>
    </source>
</evidence>
<name>A0ABD3SRN9_9STRA</name>
<dbReference type="InterPro" id="IPR052273">
    <property type="entry name" value="PPIase_FKBP"/>
</dbReference>
<reference evidence="15 16" key="1">
    <citation type="submission" date="2024-10" db="EMBL/GenBank/DDBJ databases">
        <title>Updated reference genomes for cyclostephanoid diatoms.</title>
        <authorList>
            <person name="Roberts W.R."/>
            <person name="Alverson A.J."/>
        </authorList>
    </citation>
    <scope>NUCLEOTIDE SEQUENCE [LARGE SCALE GENOMIC DNA]</scope>
    <source>
        <strain evidence="15 16">AJA228-03</strain>
    </source>
</reference>
<dbReference type="InterPro" id="IPR011992">
    <property type="entry name" value="EF-hand-dom_pair"/>
</dbReference>
<evidence type="ECO:0000256" key="7">
    <source>
        <dbReference type="ARBA" id="ARBA00023110"/>
    </source>
</evidence>
<dbReference type="Proteomes" id="UP001530377">
    <property type="component" value="Unassembled WGS sequence"/>
</dbReference>
<feature type="compositionally biased region" description="Acidic residues" evidence="11">
    <location>
        <begin position="271"/>
        <end position="281"/>
    </location>
</feature>
<feature type="compositionally biased region" description="Basic and acidic residues" evidence="11">
    <location>
        <begin position="200"/>
        <end position="211"/>
    </location>
</feature>
<comment type="catalytic activity">
    <reaction evidence="1 10">
        <text>[protein]-peptidylproline (omega=180) = [protein]-peptidylproline (omega=0)</text>
        <dbReference type="Rhea" id="RHEA:16237"/>
        <dbReference type="Rhea" id="RHEA-COMP:10747"/>
        <dbReference type="Rhea" id="RHEA-COMP:10748"/>
        <dbReference type="ChEBI" id="CHEBI:83833"/>
        <dbReference type="ChEBI" id="CHEBI:83834"/>
        <dbReference type="EC" id="5.2.1.8"/>
    </reaction>
</comment>
<dbReference type="GO" id="GO:0003755">
    <property type="term" value="F:peptidyl-prolyl cis-trans isomerase activity"/>
    <property type="evidence" value="ECO:0007669"/>
    <property type="project" value="UniProtKB-KW"/>
</dbReference>
<dbReference type="InterPro" id="IPR018247">
    <property type="entry name" value="EF_Hand_1_Ca_BS"/>
</dbReference>
<dbReference type="SUPFAM" id="SSF47473">
    <property type="entry name" value="EF-hand"/>
    <property type="match status" value="1"/>
</dbReference>
<dbReference type="PROSITE" id="PS50222">
    <property type="entry name" value="EF_HAND_2"/>
    <property type="match status" value="3"/>
</dbReference>
<keyword evidence="4" id="KW-0677">Repeat</keyword>
<evidence type="ECO:0000259" key="13">
    <source>
        <dbReference type="PROSITE" id="PS50059"/>
    </source>
</evidence>
<evidence type="ECO:0000256" key="6">
    <source>
        <dbReference type="ARBA" id="ARBA00022837"/>
    </source>
</evidence>
<dbReference type="Gene3D" id="1.10.238.10">
    <property type="entry name" value="EF-hand"/>
    <property type="match status" value="2"/>
</dbReference>
<dbReference type="SMART" id="SM00054">
    <property type="entry name" value="EFh"/>
    <property type="match status" value="3"/>
</dbReference>
<feature type="region of interest" description="Disordered" evidence="11">
    <location>
        <begin position="271"/>
        <end position="301"/>
    </location>
</feature>
<keyword evidence="8" id="KW-0325">Glycoprotein</keyword>
<dbReference type="GO" id="GO:0005783">
    <property type="term" value="C:endoplasmic reticulum"/>
    <property type="evidence" value="ECO:0007669"/>
    <property type="project" value="UniProtKB-ARBA"/>
</dbReference>
<dbReference type="InterPro" id="IPR046357">
    <property type="entry name" value="PPIase_dom_sf"/>
</dbReference>
<feature type="chain" id="PRO_5044815488" description="peptidylprolyl isomerase" evidence="12">
    <location>
        <begin position="21"/>
        <end position="301"/>
    </location>
</feature>
<dbReference type="EMBL" id="JALLPB020000009">
    <property type="protein sequence ID" value="KAL3827035.1"/>
    <property type="molecule type" value="Genomic_DNA"/>
</dbReference>
<sequence>MSFSTRILVALATVSCAAFASTDLKVIVYDGPKICSNKGKGGADKPNKIEPNMIVGLHFTVTIDESSPDRSDVIGKKIESSRDGMGVAPSFPVGQGKVIAGLDRGLIGLCRGSSALIVVPPQLAYGRMGKPEQGVGPDTILRYDVEILDIRPPAPNDFVKIDTNKDWEISIDEAREYFEGLGQVVDLDSLWEDEDEDGDGYIRWDEFKGTKGIEGPPPKSKKTGQQQHKQQQQEQETIDTLIQKIDSDEDGKISKAELAYIFKELGGEMTEDFWDESDPDGDGFISFEEFAGSGKARGEEL</sequence>
<dbReference type="EC" id="5.2.1.8" evidence="2 10"/>
<evidence type="ECO:0000256" key="1">
    <source>
        <dbReference type="ARBA" id="ARBA00000971"/>
    </source>
</evidence>
<keyword evidence="5" id="KW-0256">Endoplasmic reticulum</keyword>
<organism evidence="15 16">
    <name type="scientific">Cyclostephanos tholiformis</name>
    <dbReference type="NCBI Taxonomy" id="382380"/>
    <lineage>
        <taxon>Eukaryota</taxon>
        <taxon>Sar</taxon>
        <taxon>Stramenopiles</taxon>
        <taxon>Ochrophyta</taxon>
        <taxon>Bacillariophyta</taxon>
        <taxon>Coscinodiscophyceae</taxon>
        <taxon>Thalassiosirophycidae</taxon>
        <taxon>Stephanodiscales</taxon>
        <taxon>Stephanodiscaceae</taxon>
        <taxon>Cyclostephanos</taxon>
    </lineage>
</organism>
<dbReference type="Pfam" id="PF13499">
    <property type="entry name" value="EF-hand_7"/>
    <property type="match status" value="1"/>
</dbReference>
<dbReference type="PANTHER" id="PTHR46222">
    <property type="entry name" value="PEPTIDYL-PROLYL CIS-TRANS ISOMERASE FKBP7/14"/>
    <property type="match status" value="1"/>
</dbReference>
<evidence type="ECO:0000256" key="5">
    <source>
        <dbReference type="ARBA" id="ARBA00022824"/>
    </source>
</evidence>
<dbReference type="PANTHER" id="PTHR46222:SF3">
    <property type="entry name" value="PEPTIDYLPROLYL ISOMERASE"/>
    <property type="match status" value="1"/>
</dbReference>
<evidence type="ECO:0000256" key="9">
    <source>
        <dbReference type="ARBA" id="ARBA00023235"/>
    </source>
</evidence>
<keyword evidence="3 12" id="KW-0732">Signal</keyword>
<evidence type="ECO:0000256" key="12">
    <source>
        <dbReference type="SAM" id="SignalP"/>
    </source>
</evidence>
<dbReference type="SUPFAM" id="SSF54534">
    <property type="entry name" value="FKBP-like"/>
    <property type="match status" value="1"/>
</dbReference>
<evidence type="ECO:0000256" key="8">
    <source>
        <dbReference type="ARBA" id="ARBA00023180"/>
    </source>
</evidence>
<keyword evidence="6" id="KW-0106">Calcium</keyword>
<feature type="domain" description="EF-hand" evidence="14">
    <location>
        <begin position="271"/>
        <end position="300"/>
    </location>
</feature>
<evidence type="ECO:0000256" key="11">
    <source>
        <dbReference type="SAM" id="MobiDB-lite"/>
    </source>
</evidence>
<dbReference type="PROSITE" id="PS00018">
    <property type="entry name" value="EF_HAND_1"/>
    <property type="match status" value="2"/>
</dbReference>
<evidence type="ECO:0000256" key="2">
    <source>
        <dbReference type="ARBA" id="ARBA00013194"/>
    </source>
</evidence>